<sequence length="152" mass="16973">MALENVVNRVETNVQDGGTHEQVEAEASSISDDTLRNKHNIFVMDGNDGNSSDRDDPECQPVEGKRGRPRKKGNTRAQPKAPRLAPRNAQPRLRKPNKKVDPQVANEFRERFLMPSERRVNYVIGASITTASTSMQLSAHYQTAHTVALPQE</sequence>
<dbReference type="InParanoid" id="B9RWW4"/>
<proteinExistence type="predicted"/>
<gene>
    <name evidence="2" type="ORF">RCOM_1703730</name>
</gene>
<dbReference type="EMBL" id="EQ973825">
    <property type="protein sequence ID" value="EEF44119.1"/>
    <property type="molecule type" value="Genomic_DNA"/>
</dbReference>
<evidence type="ECO:0000313" key="3">
    <source>
        <dbReference type="Proteomes" id="UP000008311"/>
    </source>
</evidence>
<reference evidence="3" key="1">
    <citation type="journal article" date="2010" name="Nat. Biotechnol.">
        <title>Draft genome sequence of the oilseed species Ricinus communis.</title>
        <authorList>
            <person name="Chan A.P."/>
            <person name="Crabtree J."/>
            <person name="Zhao Q."/>
            <person name="Lorenzi H."/>
            <person name="Orvis J."/>
            <person name="Puiu D."/>
            <person name="Melake-Berhan A."/>
            <person name="Jones K.M."/>
            <person name="Redman J."/>
            <person name="Chen G."/>
            <person name="Cahoon E.B."/>
            <person name="Gedil M."/>
            <person name="Stanke M."/>
            <person name="Haas B.J."/>
            <person name="Wortman J.R."/>
            <person name="Fraser-Liggett C.M."/>
            <person name="Ravel J."/>
            <person name="Rabinowicz P.D."/>
        </authorList>
    </citation>
    <scope>NUCLEOTIDE SEQUENCE [LARGE SCALE GENOMIC DNA]</scope>
    <source>
        <strain evidence="3">cv. Hale</strain>
    </source>
</reference>
<accession>B9RWW4</accession>
<organism evidence="2 3">
    <name type="scientific">Ricinus communis</name>
    <name type="common">Castor bean</name>
    <dbReference type="NCBI Taxonomy" id="3988"/>
    <lineage>
        <taxon>Eukaryota</taxon>
        <taxon>Viridiplantae</taxon>
        <taxon>Streptophyta</taxon>
        <taxon>Embryophyta</taxon>
        <taxon>Tracheophyta</taxon>
        <taxon>Spermatophyta</taxon>
        <taxon>Magnoliopsida</taxon>
        <taxon>eudicotyledons</taxon>
        <taxon>Gunneridae</taxon>
        <taxon>Pentapetalae</taxon>
        <taxon>rosids</taxon>
        <taxon>fabids</taxon>
        <taxon>Malpighiales</taxon>
        <taxon>Euphorbiaceae</taxon>
        <taxon>Acalyphoideae</taxon>
        <taxon>Acalypheae</taxon>
        <taxon>Ricinus</taxon>
    </lineage>
</organism>
<evidence type="ECO:0000313" key="2">
    <source>
        <dbReference type="EMBL" id="EEF44119.1"/>
    </source>
</evidence>
<name>B9RWW4_RICCO</name>
<dbReference type="AlphaFoldDB" id="B9RWW4"/>
<protein>
    <submittedName>
        <fullName evidence="2">Uncharacterized protein</fullName>
    </submittedName>
</protein>
<dbReference type="Proteomes" id="UP000008311">
    <property type="component" value="Unassembled WGS sequence"/>
</dbReference>
<keyword evidence="3" id="KW-1185">Reference proteome</keyword>
<feature type="region of interest" description="Disordered" evidence="1">
    <location>
        <begin position="1"/>
        <end position="104"/>
    </location>
</feature>
<evidence type="ECO:0000256" key="1">
    <source>
        <dbReference type="SAM" id="MobiDB-lite"/>
    </source>
</evidence>